<keyword evidence="1" id="KW-0732">Signal</keyword>
<evidence type="ECO:0000313" key="2">
    <source>
        <dbReference type="EMBL" id="MBM1714571.1"/>
    </source>
</evidence>
<feature type="chain" id="PRO_5041943542" evidence="1">
    <location>
        <begin position="19"/>
        <end position="119"/>
    </location>
</feature>
<evidence type="ECO:0000256" key="1">
    <source>
        <dbReference type="SAM" id="SignalP"/>
    </source>
</evidence>
<keyword evidence="3" id="KW-1185">Reference proteome</keyword>
<organism evidence="2 3">
    <name type="scientific">Sulfitobacter geojensis</name>
    <dbReference type="NCBI Taxonomy" id="1342299"/>
    <lineage>
        <taxon>Bacteria</taxon>
        <taxon>Pseudomonadati</taxon>
        <taxon>Pseudomonadota</taxon>
        <taxon>Alphaproteobacteria</taxon>
        <taxon>Rhodobacterales</taxon>
        <taxon>Roseobacteraceae</taxon>
        <taxon>Sulfitobacter</taxon>
    </lineage>
</organism>
<protein>
    <submittedName>
        <fullName evidence="2">Uncharacterized protein</fullName>
    </submittedName>
</protein>
<name>A0AAE3B7I4_9RHOB</name>
<dbReference type="Proteomes" id="UP000732193">
    <property type="component" value="Unassembled WGS sequence"/>
</dbReference>
<gene>
    <name evidence="2" type="ORF">JQV55_13450</name>
</gene>
<evidence type="ECO:0000313" key="3">
    <source>
        <dbReference type="Proteomes" id="UP000732193"/>
    </source>
</evidence>
<sequence length="119" mass="13129">MRTLLLAIALILPTSTGAQPYSDSMVDCASVYQNAAQWVNTDESADKLMHAAIQWAEAALVQSKAEGAPVSSDVIWQRIDGKTEKWEAKGGAVFFSQEFRDWTQYCRKFAKARGVSITP</sequence>
<feature type="signal peptide" evidence="1">
    <location>
        <begin position="1"/>
        <end position="18"/>
    </location>
</feature>
<dbReference type="EMBL" id="JAFBRM010000003">
    <property type="protein sequence ID" value="MBM1714571.1"/>
    <property type="molecule type" value="Genomic_DNA"/>
</dbReference>
<accession>A0AAE3B7I4</accession>
<comment type="caution">
    <text evidence="2">The sequence shown here is derived from an EMBL/GenBank/DDBJ whole genome shotgun (WGS) entry which is preliminary data.</text>
</comment>
<dbReference type="RefSeq" id="WP_203242638.1">
    <property type="nucleotide sequence ID" value="NZ_JAFBRH010000003.1"/>
</dbReference>
<dbReference type="AlphaFoldDB" id="A0AAE3B7I4"/>
<reference evidence="2 3" key="1">
    <citation type="submission" date="2021-01" db="EMBL/GenBank/DDBJ databases">
        <title>Diatom-associated Roseobacters Show Island Model of Population Structure.</title>
        <authorList>
            <person name="Qu L."/>
            <person name="Feng X."/>
            <person name="Chen Y."/>
            <person name="Li L."/>
            <person name="Wang X."/>
            <person name="Hu Z."/>
            <person name="Wang H."/>
            <person name="Luo H."/>
        </authorList>
    </citation>
    <scope>NUCLEOTIDE SEQUENCE [LARGE SCALE GENOMIC DNA]</scope>
    <source>
        <strain evidence="2 3">TR60-84</strain>
    </source>
</reference>
<proteinExistence type="predicted"/>